<protein>
    <submittedName>
        <fullName evidence="2">Uncharacterized protein</fullName>
    </submittedName>
</protein>
<evidence type="ECO:0000313" key="2">
    <source>
        <dbReference type="EMBL" id="MCQ4164715.1"/>
    </source>
</evidence>
<comment type="caution">
    <text evidence="2">The sequence shown here is derived from an EMBL/GenBank/DDBJ whole genome shotgun (WGS) entry which is preliminary data.</text>
</comment>
<feature type="transmembrane region" description="Helical" evidence="1">
    <location>
        <begin position="59"/>
        <end position="82"/>
    </location>
</feature>
<sequence length="97" mass="10449">MALVLAWYDAVLVGRVLAGKARNIGGDVVVMGYIVAWLCSIAATWLVSSSGGSLRWLRWLIAGLCLCAAAGWLVLHGGGFIYSHESMFRNPCCSLFE</sequence>
<feature type="transmembrane region" description="Helical" evidence="1">
    <location>
        <begin position="28"/>
        <end position="47"/>
    </location>
</feature>
<dbReference type="RefSeq" id="WP_255913609.1">
    <property type="nucleotide sequence ID" value="NZ_JANFQO010000006.1"/>
</dbReference>
<accession>A0ABT1QQZ1</accession>
<reference evidence="2" key="1">
    <citation type="submission" date="2022-07" db="EMBL/GenBank/DDBJ databases">
        <title>Tahibacter sp., a new gammaproteobacterium isolated from the silt sample collected at pig farm.</title>
        <authorList>
            <person name="Chen H."/>
        </authorList>
    </citation>
    <scope>NUCLEOTIDE SEQUENCE</scope>
    <source>
        <strain evidence="2">P2K</strain>
    </source>
</reference>
<keyword evidence="3" id="KW-1185">Reference proteome</keyword>
<evidence type="ECO:0000256" key="1">
    <source>
        <dbReference type="SAM" id="Phobius"/>
    </source>
</evidence>
<dbReference type="EMBL" id="JANFQO010000006">
    <property type="protein sequence ID" value="MCQ4164715.1"/>
    <property type="molecule type" value="Genomic_DNA"/>
</dbReference>
<gene>
    <name evidence="2" type="ORF">NM961_08330</name>
</gene>
<proteinExistence type="predicted"/>
<evidence type="ECO:0000313" key="3">
    <source>
        <dbReference type="Proteomes" id="UP001165498"/>
    </source>
</evidence>
<keyword evidence="1" id="KW-0472">Membrane</keyword>
<dbReference type="Proteomes" id="UP001165498">
    <property type="component" value="Unassembled WGS sequence"/>
</dbReference>
<organism evidence="2 3">
    <name type="scientific">Tahibacter harae</name>
    <dbReference type="NCBI Taxonomy" id="2963937"/>
    <lineage>
        <taxon>Bacteria</taxon>
        <taxon>Pseudomonadati</taxon>
        <taxon>Pseudomonadota</taxon>
        <taxon>Gammaproteobacteria</taxon>
        <taxon>Lysobacterales</taxon>
        <taxon>Rhodanobacteraceae</taxon>
        <taxon>Tahibacter</taxon>
    </lineage>
</organism>
<name>A0ABT1QQZ1_9GAMM</name>
<keyword evidence="1" id="KW-1133">Transmembrane helix</keyword>
<keyword evidence="1" id="KW-0812">Transmembrane</keyword>